<reference evidence="2" key="1">
    <citation type="journal article" date="2020" name="Nature">
        <title>Giant virus diversity and host interactions through global metagenomics.</title>
        <authorList>
            <person name="Schulz F."/>
            <person name="Roux S."/>
            <person name="Paez-Espino D."/>
            <person name="Jungbluth S."/>
            <person name="Walsh D.A."/>
            <person name="Denef V.J."/>
            <person name="McMahon K.D."/>
            <person name="Konstantinidis K.T."/>
            <person name="Eloe-Fadrosh E.A."/>
            <person name="Kyrpides N.C."/>
            <person name="Woyke T."/>
        </authorList>
    </citation>
    <scope>NUCLEOTIDE SEQUENCE</scope>
    <source>
        <strain evidence="2">GVMAG-S-1035118-87</strain>
    </source>
</reference>
<dbReference type="EMBL" id="MN740625">
    <property type="protein sequence ID" value="QHS79003.1"/>
    <property type="molecule type" value="Genomic_DNA"/>
</dbReference>
<proteinExistence type="predicted"/>
<protein>
    <recommendedName>
        <fullName evidence="1">Nudix hydrolase domain-containing protein</fullName>
    </recommendedName>
</protein>
<name>A0A6C0AHS0_9ZZZZ</name>
<organism evidence="2">
    <name type="scientific">viral metagenome</name>
    <dbReference type="NCBI Taxonomy" id="1070528"/>
    <lineage>
        <taxon>unclassified sequences</taxon>
        <taxon>metagenomes</taxon>
        <taxon>organismal metagenomes</taxon>
    </lineage>
</organism>
<dbReference type="PANTHER" id="PTHR23114">
    <property type="entry name" value="M7GPPPN-MRNA HYDROLASE"/>
    <property type="match status" value="1"/>
</dbReference>
<dbReference type="Gene3D" id="3.90.79.10">
    <property type="entry name" value="Nucleoside Triphosphate Pyrophosphohydrolase"/>
    <property type="match status" value="1"/>
</dbReference>
<feature type="domain" description="Nudix hydrolase" evidence="1">
    <location>
        <begin position="19"/>
        <end position="243"/>
    </location>
</feature>
<dbReference type="PROSITE" id="PS51462">
    <property type="entry name" value="NUDIX"/>
    <property type="match status" value="1"/>
</dbReference>
<dbReference type="InterPro" id="IPR015797">
    <property type="entry name" value="NUDIX_hydrolase-like_dom_sf"/>
</dbReference>
<dbReference type="AlphaFoldDB" id="A0A6C0AHS0"/>
<evidence type="ECO:0000313" key="2">
    <source>
        <dbReference type="EMBL" id="QHS79003.1"/>
    </source>
</evidence>
<dbReference type="InterPro" id="IPR000086">
    <property type="entry name" value="NUDIX_hydrolase_dom"/>
</dbReference>
<sequence>MNKCNNCGRSWHVYKHCRSPITSNGIININEEKKYLMICRKKSLGYVDFLRGKYSLTSTAHLINLIEEMTLQEKEDVLTKSFSELWHDLWGVKPDGGSDAMLASEKFSSIVQGCIIEGERVTLSSLIQSVSTTWTEPEWGFPKGRRNNYETDSMCALREYEEETGYDRSDLNLIRNIMPYEEIFIGSNYKSYKHKYFIARSNASQPRKGFQDSEVSNLQWFTYEEVLAKIRPYNVERKQIVTLVHSMLDEYVTIN</sequence>
<evidence type="ECO:0000259" key="1">
    <source>
        <dbReference type="PROSITE" id="PS51462"/>
    </source>
</evidence>
<dbReference type="GO" id="GO:0000290">
    <property type="term" value="P:deadenylation-dependent decapping of nuclear-transcribed mRNA"/>
    <property type="evidence" value="ECO:0007669"/>
    <property type="project" value="TreeGrafter"/>
</dbReference>
<dbReference type="PANTHER" id="PTHR23114:SF17">
    <property type="entry name" value="M7GPPPN-MRNA HYDROLASE"/>
    <property type="match status" value="1"/>
</dbReference>
<dbReference type="GO" id="GO:0005737">
    <property type="term" value="C:cytoplasm"/>
    <property type="evidence" value="ECO:0007669"/>
    <property type="project" value="TreeGrafter"/>
</dbReference>
<accession>A0A6C0AHS0</accession>
<dbReference type="SUPFAM" id="SSF55811">
    <property type="entry name" value="Nudix"/>
    <property type="match status" value="1"/>
</dbReference>
<dbReference type="Pfam" id="PF00293">
    <property type="entry name" value="NUDIX"/>
    <property type="match status" value="1"/>
</dbReference>